<keyword evidence="3" id="KW-0285">Flavoprotein</keyword>
<comment type="subcellular location">
    <subcellularLocation>
        <location evidence="1">Mitochondrion inner membrane</location>
        <topology evidence="1">Peripheral membrane protein</topology>
        <orientation evidence="1">Intermembrane side</orientation>
    </subcellularLocation>
</comment>
<dbReference type="SUPFAM" id="SSF51905">
    <property type="entry name" value="FAD/NAD(P)-binding domain"/>
    <property type="match status" value="2"/>
</dbReference>
<feature type="domain" description="EF-hand" evidence="12">
    <location>
        <begin position="582"/>
        <end position="617"/>
    </location>
</feature>
<keyword evidence="10" id="KW-0812">Transmembrane</keyword>
<sequence>MASRATLSLLRLPLALSRARPVAPGALAFLHHPSSPVSVAPLASARPLSTQFISSSNRRSSPPSLAQYQSHILARRFLSSTPASASPSEPPSSDPAKASDSKTPSAAPVPPAVVAAGISSAVPTPKAKSRFWRFTSFVVYLLGAGVSTIFLLIAAFFLYDASTYKELDDAEDVEVSLLALNPNIGGPKNLPILESYLDDEECEAKKISSHKPRLVILGSGWGAVGLVKNVNPNDYHITVISPRNHFLFTPMLPSATVGTLEFRSLVEPIRRIVASVNGHYIEASAEKVEFQDRLVEVKQHLPDGSSRDFYVPYDKLVVAVGSQTNSHGVNGLEYCNFLKTIEDARLVREKVFRNLELACLPGTSEDERKRLLSFVVCGGGPTGVEFAAELYDFLNEDLCNTYPKLLRNLVSVHIVQSQGHILNTYDEKISQYAQERFINDSIDVLTNARVKSVEPDRVIFSQKNADGVAENKELPCGMCLWSTGVTLCDITKDIAASLPGHQRNKRAIETDTHLRVLGAPLGEVYAIGDCSTVRTNITEHIVEFLKTYAVKANVSIENYEITFQQWRDIAQNIKRRFPQASEHLRRVDSLFTEFDQDHSGTLAFAELTALLKNIDSKVTSLPATAQRANQQGIYLGRKFTKLARAQESLAMDEVVNKDIDDLVHRPFAYHHLGSLAYVGNAAVFDFNGYSLVGGLVAVYLWRSVYFAQSVSFRTRALLFMDWLTRGLFGRDITPL</sequence>
<dbReference type="GeneID" id="90037709"/>
<feature type="region of interest" description="Disordered" evidence="9">
    <location>
        <begin position="81"/>
        <end position="106"/>
    </location>
</feature>
<protein>
    <recommendedName>
        <fullName evidence="12">EF-hand domain-containing protein</fullName>
    </recommendedName>
</protein>
<keyword evidence="5" id="KW-0106">Calcium</keyword>
<dbReference type="PANTHER" id="PTHR43706">
    <property type="entry name" value="NADH DEHYDROGENASE"/>
    <property type="match status" value="1"/>
</dbReference>
<keyword evidence="10" id="KW-1133">Transmembrane helix</keyword>
<organism evidence="13 14">
    <name type="scientific">Myxozyma melibiosi</name>
    <dbReference type="NCBI Taxonomy" id="54550"/>
    <lineage>
        <taxon>Eukaryota</taxon>
        <taxon>Fungi</taxon>
        <taxon>Dikarya</taxon>
        <taxon>Ascomycota</taxon>
        <taxon>Saccharomycotina</taxon>
        <taxon>Lipomycetes</taxon>
        <taxon>Lipomycetales</taxon>
        <taxon>Lipomycetaceae</taxon>
        <taxon>Myxozyma</taxon>
    </lineage>
</organism>
<dbReference type="SUPFAM" id="SSF47473">
    <property type="entry name" value="EF-hand"/>
    <property type="match status" value="1"/>
</dbReference>
<dbReference type="InterPro" id="IPR023753">
    <property type="entry name" value="FAD/NAD-binding_dom"/>
</dbReference>
<evidence type="ECO:0000256" key="1">
    <source>
        <dbReference type="ARBA" id="ARBA00004137"/>
    </source>
</evidence>
<feature type="compositionally biased region" description="Low complexity" evidence="9">
    <location>
        <begin position="94"/>
        <end position="106"/>
    </location>
</feature>
<keyword evidence="11" id="KW-0732">Signal</keyword>
<evidence type="ECO:0000256" key="11">
    <source>
        <dbReference type="SAM" id="SignalP"/>
    </source>
</evidence>
<dbReference type="EMBL" id="JBBJBU010000003">
    <property type="protein sequence ID" value="KAK7206112.1"/>
    <property type="molecule type" value="Genomic_DNA"/>
</dbReference>
<dbReference type="Pfam" id="PF22366">
    <property type="entry name" value="NDH2_C"/>
    <property type="match status" value="1"/>
</dbReference>
<reference evidence="13 14" key="1">
    <citation type="submission" date="2024-03" db="EMBL/GenBank/DDBJ databases">
        <title>Genome-scale model development and genomic sequencing of the oleaginous clade Lipomyces.</title>
        <authorList>
            <consortium name="Lawrence Berkeley National Laboratory"/>
            <person name="Czajka J.J."/>
            <person name="Han Y."/>
            <person name="Kim J."/>
            <person name="Mondo S.J."/>
            <person name="Hofstad B.A."/>
            <person name="Robles A."/>
            <person name="Haridas S."/>
            <person name="Riley R."/>
            <person name="LaButti K."/>
            <person name="Pangilinan J."/>
            <person name="Andreopoulos W."/>
            <person name="Lipzen A."/>
            <person name="Yan J."/>
            <person name="Wang M."/>
            <person name="Ng V."/>
            <person name="Grigoriev I.V."/>
            <person name="Spatafora J.W."/>
            <person name="Magnuson J.K."/>
            <person name="Baker S.E."/>
            <person name="Pomraning K.R."/>
        </authorList>
    </citation>
    <scope>NUCLEOTIDE SEQUENCE [LARGE SCALE GENOMIC DNA]</scope>
    <source>
        <strain evidence="13 14">Phaff 52-87</strain>
    </source>
</reference>
<evidence type="ECO:0000256" key="3">
    <source>
        <dbReference type="ARBA" id="ARBA00022630"/>
    </source>
</evidence>
<feature type="signal peptide" evidence="11">
    <location>
        <begin position="1"/>
        <end position="19"/>
    </location>
</feature>
<dbReference type="InterPro" id="IPR036188">
    <property type="entry name" value="FAD/NAD-bd_sf"/>
</dbReference>
<dbReference type="InterPro" id="IPR054585">
    <property type="entry name" value="NDH2-like_C"/>
</dbReference>
<evidence type="ECO:0000259" key="12">
    <source>
        <dbReference type="PROSITE" id="PS50222"/>
    </source>
</evidence>
<dbReference type="InterPro" id="IPR018247">
    <property type="entry name" value="EF_Hand_1_Ca_BS"/>
</dbReference>
<keyword evidence="4" id="KW-0274">FAD</keyword>
<keyword evidence="7" id="KW-0560">Oxidoreductase</keyword>
<accession>A0ABR1F8J1</accession>
<evidence type="ECO:0000256" key="4">
    <source>
        <dbReference type="ARBA" id="ARBA00022827"/>
    </source>
</evidence>
<dbReference type="InterPro" id="IPR002048">
    <property type="entry name" value="EF_hand_dom"/>
</dbReference>
<dbReference type="InterPro" id="IPR011992">
    <property type="entry name" value="EF-hand-dom_pair"/>
</dbReference>
<evidence type="ECO:0000256" key="6">
    <source>
        <dbReference type="ARBA" id="ARBA00022946"/>
    </source>
</evidence>
<evidence type="ECO:0000256" key="7">
    <source>
        <dbReference type="ARBA" id="ARBA00023002"/>
    </source>
</evidence>
<feature type="transmembrane region" description="Helical" evidence="10">
    <location>
        <begin position="137"/>
        <end position="159"/>
    </location>
</feature>
<evidence type="ECO:0000256" key="5">
    <source>
        <dbReference type="ARBA" id="ARBA00022837"/>
    </source>
</evidence>
<name>A0ABR1F8J1_9ASCO</name>
<comment type="caution">
    <text evidence="13">The sequence shown here is derived from an EMBL/GenBank/DDBJ whole genome shotgun (WGS) entry which is preliminary data.</text>
</comment>
<keyword evidence="8" id="KW-0520">NAD</keyword>
<comment type="similarity">
    <text evidence="2">Belongs to the NADH dehydrogenase family.</text>
</comment>
<evidence type="ECO:0000256" key="8">
    <source>
        <dbReference type="ARBA" id="ARBA00023027"/>
    </source>
</evidence>
<evidence type="ECO:0000256" key="10">
    <source>
        <dbReference type="SAM" id="Phobius"/>
    </source>
</evidence>
<keyword evidence="10" id="KW-0472">Membrane</keyword>
<feature type="chain" id="PRO_5046734064" description="EF-hand domain-containing protein" evidence="11">
    <location>
        <begin position="20"/>
        <end position="735"/>
    </location>
</feature>
<dbReference type="PROSITE" id="PS50222">
    <property type="entry name" value="EF_HAND_2"/>
    <property type="match status" value="1"/>
</dbReference>
<dbReference type="Pfam" id="PF07992">
    <property type="entry name" value="Pyr_redox_2"/>
    <property type="match status" value="1"/>
</dbReference>
<evidence type="ECO:0000313" key="13">
    <source>
        <dbReference type="EMBL" id="KAK7206112.1"/>
    </source>
</evidence>
<dbReference type="RefSeq" id="XP_064769145.1">
    <property type="nucleotide sequence ID" value="XM_064912197.1"/>
</dbReference>
<keyword evidence="6" id="KW-0809">Transit peptide</keyword>
<dbReference type="InterPro" id="IPR045024">
    <property type="entry name" value="NDH-2"/>
</dbReference>
<dbReference type="PANTHER" id="PTHR43706:SF50">
    <property type="entry name" value="NADH DEHYDROGENASE (UBIQUINONE)-RELATED"/>
    <property type="match status" value="1"/>
</dbReference>
<keyword evidence="14" id="KW-1185">Reference proteome</keyword>
<evidence type="ECO:0000256" key="9">
    <source>
        <dbReference type="SAM" id="MobiDB-lite"/>
    </source>
</evidence>
<evidence type="ECO:0000313" key="14">
    <source>
        <dbReference type="Proteomes" id="UP001498771"/>
    </source>
</evidence>
<dbReference type="PROSITE" id="PS00018">
    <property type="entry name" value="EF_HAND_1"/>
    <property type="match status" value="1"/>
</dbReference>
<proteinExistence type="inferred from homology"/>
<dbReference type="Gene3D" id="3.50.50.100">
    <property type="match status" value="2"/>
</dbReference>
<gene>
    <name evidence="13" type="ORF">BZA70DRAFT_275707</name>
</gene>
<dbReference type="Proteomes" id="UP001498771">
    <property type="component" value="Unassembled WGS sequence"/>
</dbReference>
<evidence type="ECO:0000256" key="2">
    <source>
        <dbReference type="ARBA" id="ARBA00005272"/>
    </source>
</evidence>